<protein>
    <submittedName>
        <fullName evidence="2">Uncharacterized protein</fullName>
    </submittedName>
</protein>
<feature type="region of interest" description="Disordered" evidence="1">
    <location>
        <begin position="152"/>
        <end position="174"/>
    </location>
</feature>
<dbReference type="OrthoDB" id="2530522at2759"/>
<feature type="compositionally biased region" description="Low complexity" evidence="1">
    <location>
        <begin position="258"/>
        <end position="273"/>
    </location>
</feature>
<proteinExistence type="predicted"/>
<feature type="region of interest" description="Disordered" evidence="1">
    <location>
        <begin position="54"/>
        <end position="138"/>
    </location>
</feature>
<dbReference type="EMBL" id="PUHQ01000008">
    <property type="protein sequence ID" value="KAG0665625.1"/>
    <property type="molecule type" value="Genomic_DNA"/>
</dbReference>
<feature type="compositionally biased region" description="Low complexity" evidence="1">
    <location>
        <begin position="225"/>
        <end position="234"/>
    </location>
</feature>
<dbReference type="AlphaFoldDB" id="A0A9P7B855"/>
<feature type="compositionally biased region" description="Basic and acidic residues" evidence="1">
    <location>
        <begin position="418"/>
        <end position="429"/>
    </location>
</feature>
<name>A0A9P7B855_RHOMI</name>
<evidence type="ECO:0000256" key="1">
    <source>
        <dbReference type="SAM" id="MobiDB-lite"/>
    </source>
</evidence>
<feature type="region of interest" description="Disordered" evidence="1">
    <location>
        <begin position="383"/>
        <end position="433"/>
    </location>
</feature>
<accession>A0A9P7B855</accession>
<comment type="caution">
    <text evidence="2">The sequence shown here is derived from an EMBL/GenBank/DDBJ whole genome shotgun (WGS) entry which is preliminary data.</text>
</comment>
<feature type="region of interest" description="Disordered" evidence="1">
    <location>
        <begin position="1"/>
        <end position="34"/>
    </location>
</feature>
<feature type="compositionally biased region" description="Low complexity" evidence="1">
    <location>
        <begin position="156"/>
        <end position="167"/>
    </location>
</feature>
<keyword evidence="3" id="KW-1185">Reference proteome</keyword>
<feature type="compositionally biased region" description="Basic and acidic residues" evidence="1">
    <location>
        <begin position="21"/>
        <end position="31"/>
    </location>
</feature>
<feature type="region of interest" description="Disordered" evidence="1">
    <location>
        <begin position="258"/>
        <end position="277"/>
    </location>
</feature>
<feature type="compositionally biased region" description="Low complexity" evidence="1">
    <location>
        <begin position="385"/>
        <end position="403"/>
    </location>
</feature>
<evidence type="ECO:0000313" key="2">
    <source>
        <dbReference type="EMBL" id="KAG0665625.1"/>
    </source>
</evidence>
<gene>
    <name evidence="2" type="ORF">C6P46_006408</name>
</gene>
<dbReference type="Proteomes" id="UP000777482">
    <property type="component" value="Unassembled WGS sequence"/>
</dbReference>
<organism evidence="2 3">
    <name type="scientific">Rhodotorula mucilaginosa</name>
    <name type="common">Yeast</name>
    <name type="synonym">Rhodotorula rubra</name>
    <dbReference type="NCBI Taxonomy" id="5537"/>
    <lineage>
        <taxon>Eukaryota</taxon>
        <taxon>Fungi</taxon>
        <taxon>Dikarya</taxon>
        <taxon>Basidiomycota</taxon>
        <taxon>Pucciniomycotina</taxon>
        <taxon>Microbotryomycetes</taxon>
        <taxon>Sporidiobolales</taxon>
        <taxon>Sporidiobolaceae</taxon>
        <taxon>Rhodotorula</taxon>
    </lineage>
</organism>
<evidence type="ECO:0000313" key="3">
    <source>
        <dbReference type="Proteomes" id="UP000777482"/>
    </source>
</evidence>
<feature type="compositionally biased region" description="Low complexity" evidence="1">
    <location>
        <begin position="112"/>
        <end position="132"/>
    </location>
</feature>
<feature type="region of interest" description="Disordered" evidence="1">
    <location>
        <begin position="282"/>
        <end position="325"/>
    </location>
</feature>
<feature type="region of interest" description="Disordered" evidence="1">
    <location>
        <begin position="193"/>
        <end position="242"/>
    </location>
</feature>
<feature type="compositionally biased region" description="Polar residues" evidence="1">
    <location>
        <begin position="65"/>
        <end position="81"/>
    </location>
</feature>
<reference evidence="2 3" key="1">
    <citation type="submission" date="2020-11" db="EMBL/GenBank/DDBJ databases">
        <title>Kefir isolates.</title>
        <authorList>
            <person name="Marcisauskas S."/>
            <person name="Kim Y."/>
            <person name="Blasche S."/>
        </authorList>
    </citation>
    <scope>NUCLEOTIDE SEQUENCE [LARGE SCALE GENOMIC DNA]</scope>
    <source>
        <strain evidence="2 3">KR</strain>
    </source>
</reference>
<sequence>MPPRKRKVMPLGDSSNRIRPRTPDARVERTAGKPALLNSATSLVKNDEIASPSLNSAFVAPPEEQVQSEQHTPSSPISQAATAIKPPSPMKPARETTGCVTTTPPRPPYQPPTVVETCPTPPSATSAATTPSRRVRRRPLLDAHVDGRIVGDEAVLPSSSSSSSLLPAVRTPESIETTEQVEPMLMVAANADAARKGSVDLPGGSRQTDPSFARQPRRTPRHSTDTTATTTTTTPPLPDLDPADLISALLAQSLPVSASHRSSSDSPHSAATSFRSERFQTDYSRCGRSGSATPVSTGAGLSPPPPLSNRSRPVSPRSPPLRAQPSTTTLFSWDLAHLPAPDAPREKPYRVSWRSVLLPTRYLGGGRGSGRYGDQWGPVERKTKAATAAARASSSAPSCSSTSGRLAVDSSASLASRGPERTPSEETRQRPNSILRRLSRSSVASWAAGSSSSTTDRKPATISRRQGLVASIFSAKSTASKRSGEEEDLHQWASVVWK</sequence>